<dbReference type="EMBL" id="JACIGE010000001">
    <property type="protein sequence ID" value="MBB4245979.1"/>
    <property type="molecule type" value="Genomic_DNA"/>
</dbReference>
<dbReference type="Proteomes" id="UP000587070">
    <property type="component" value="Unassembled WGS sequence"/>
</dbReference>
<accession>A0A840GCK6</accession>
<keyword evidence="2" id="KW-1185">Reference proteome</keyword>
<evidence type="ECO:0000313" key="1">
    <source>
        <dbReference type="EMBL" id="MBB4245979.1"/>
    </source>
</evidence>
<dbReference type="AlphaFoldDB" id="A0A840GCK6"/>
<protein>
    <submittedName>
        <fullName evidence="1">Uncharacterized protein</fullName>
    </submittedName>
</protein>
<organism evidence="1 2">
    <name type="scientific">Rhodocyclus tenuis</name>
    <name type="common">Rhodospirillum tenue</name>
    <dbReference type="NCBI Taxonomy" id="1066"/>
    <lineage>
        <taxon>Bacteria</taxon>
        <taxon>Pseudomonadati</taxon>
        <taxon>Pseudomonadota</taxon>
        <taxon>Betaproteobacteria</taxon>
        <taxon>Rhodocyclales</taxon>
        <taxon>Rhodocyclaceae</taxon>
        <taxon>Rhodocyclus</taxon>
    </lineage>
</organism>
<comment type="caution">
    <text evidence="1">The sequence shown here is derived from an EMBL/GenBank/DDBJ whole genome shotgun (WGS) entry which is preliminary data.</text>
</comment>
<proteinExistence type="predicted"/>
<evidence type="ECO:0000313" key="2">
    <source>
        <dbReference type="Proteomes" id="UP000587070"/>
    </source>
</evidence>
<reference evidence="1 2" key="1">
    <citation type="submission" date="2020-08" db="EMBL/GenBank/DDBJ databases">
        <title>Genome sequencing of Purple Non-Sulfur Bacteria from various extreme environments.</title>
        <authorList>
            <person name="Mayer M."/>
        </authorList>
    </citation>
    <scope>NUCLEOTIDE SEQUENCE [LARGE SCALE GENOMIC DNA]</scope>
    <source>
        <strain evidence="1 2">2761</strain>
    </source>
</reference>
<name>A0A840GCK6_RHOTE</name>
<gene>
    <name evidence="1" type="ORF">GGD90_000328</name>
</gene>
<sequence length="34" mass="4035">MMVSGEWEVTPHLPLPNYHFLLATYQIHRRAGLR</sequence>